<dbReference type="InterPro" id="IPR036390">
    <property type="entry name" value="WH_DNA-bd_sf"/>
</dbReference>
<dbReference type="Pfam" id="PF00891">
    <property type="entry name" value="Methyltransf_2"/>
    <property type="match status" value="1"/>
</dbReference>
<dbReference type="InterPro" id="IPR001077">
    <property type="entry name" value="COMT_C"/>
</dbReference>
<evidence type="ECO:0000313" key="6">
    <source>
        <dbReference type="EMBL" id="PHH65202.1"/>
    </source>
</evidence>
<dbReference type="GO" id="GO:0008171">
    <property type="term" value="F:O-methyltransferase activity"/>
    <property type="evidence" value="ECO:0007669"/>
    <property type="project" value="InterPro"/>
</dbReference>
<organism evidence="6 7">
    <name type="scientific">Ophiocordyceps australis</name>
    <dbReference type="NCBI Taxonomy" id="1399860"/>
    <lineage>
        <taxon>Eukaryota</taxon>
        <taxon>Fungi</taxon>
        <taxon>Dikarya</taxon>
        <taxon>Ascomycota</taxon>
        <taxon>Pezizomycotina</taxon>
        <taxon>Sordariomycetes</taxon>
        <taxon>Hypocreomycetidae</taxon>
        <taxon>Hypocreales</taxon>
        <taxon>Ophiocordycipitaceae</taxon>
        <taxon>Ophiocordyceps</taxon>
    </lineage>
</organism>
<dbReference type="PROSITE" id="PS51683">
    <property type="entry name" value="SAM_OMT_II"/>
    <property type="match status" value="1"/>
</dbReference>
<feature type="compositionally biased region" description="Pro residues" evidence="4">
    <location>
        <begin position="96"/>
        <end position="106"/>
    </location>
</feature>
<dbReference type="PANTHER" id="PTHR43712">
    <property type="entry name" value="PUTATIVE (AFU_ORTHOLOGUE AFUA_4G14580)-RELATED"/>
    <property type="match status" value="1"/>
</dbReference>
<feature type="region of interest" description="Disordered" evidence="4">
    <location>
        <begin position="40"/>
        <end position="107"/>
    </location>
</feature>
<dbReference type="OrthoDB" id="2410195at2759"/>
<dbReference type="SUPFAM" id="SSF53335">
    <property type="entry name" value="S-adenosyl-L-methionine-dependent methyltransferases"/>
    <property type="match status" value="1"/>
</dbReference>
<keyword evidence="7" id="KW-1185">Reference proteome</keyword>
<evidence type="ECO:0000259" key="5">
    <source>
        <dbReference type="Pfam" id="PF00891"/>
    </source>
</evidence>
<protein>
    <recommendedName>
        <fullName evidence="5">O-methyltransferase C-terminal domain-containing protein</fullName>
    </recommendedName>
</protein>
<keyword evidence="3" id="KW-0949">S-adenosyl-L-methionine</keyword>
<keyword evidence="2" id="KW-0808">Transferase</keyword>
<feature type="domain" description="O-methyltransferase C-terminal" evidence="5">
    <location>
        <begin position="295"/>
        <end position="505"/>
    </location>
</feature>
<dbReference type="PANTHER" id="PTHR43712:SF16">
    <property type="entry name" value="O-METHYLTRANSFERASE ELCB"/>
    <property type="match status" value="1"/>
</dbReference>
<dbReference type="EMBL" id="NJET01000020">
    <property type="protein sequence ID" value="PHH65202.1"/>
    <property type="molecule type" value="Genomic_DNA"/>
</dbReference>
<dbReference type="InterPro" id="IPR016461">
    <property type="entry name" value="COMT-like"/>
</dbReference>
<dbReference type="InterPro" id="IPR036388">
    <property type="entry name" value="WH-like_DNA-bd_sf"/>
</dbReference>
<proteinExistence type="predicted"/>
<dbReference type="GO" id="GO:0032259">
    <property type="term" value="P:methylation"/>
    <property type="evidence" value="ECO:0007669"/>
    <property type="project" value="UniProtKB-KW"/>
</dbReference>
<accession>A0A2C5YD50</accession>
<comment type="caution">
    <text evidence="6">The sequence shown here is derived from an EMBL/GenBank/DDBJ whole genome shotgun (WGS) entry which is preliminary data.</text>
</comment>
<dbReference type="AlphaFoldDB" id="A0A2C5YD50"/>
<dbReference type="Proteomes" id="UP000226192">
    <property type="component" value="Unassembled WGS sequence"/>
</dbReference>
<dbReference type="SUPFAM" id="SSF46785">
    <property type="entry name" value="Winged helix' DNA-binding domain"/>
    <property type="match status" value="1"/>
</dbReference>
<evidence type="ECO:0000256" key="4">
    <source>
        <dbReference type="SAM" id="MobiDB-lite"/>
    </source>
</evidence>
<name>A0A2C5YD50_9HYPO</name>
<evidence type="ECO:0000256" key="1">
    <source>
        <dbReference type="ARBA" id="ARBA00022603"/>
    </source>
</evidence>
<evidence type="ECO:0000313" key="7">
    <source>
        <dbReference type="Proteomes" id="UP000226192"/>
    </source>
</evidence>
<evidence type="ECO:0000256" key="3">
    <source>
        <dbReference type="ARBA" id="ARBA00022691"/>
    </source>
</evidence>
<dbReference type="Gene3D" id="1.10.10.10">
    <property type="entry name" value="Winged helix-like DNA-binding domain superfamily/Winged helix DNA-binding domain"/>
    <property type="match status" value="1"/>
</dbReference>
<evidence type="ECO:0000256" key="2">
    <source>
        <dbReference type="ARBA" id="ARBA00022679"/>
    </source>
</evidence>
<gene>
    <name evidence="6" type="ORF">CDD81_3061</name>
</gene>
<dbReference type="Gene3D" id="3.40.50.150">
    <property type="entry name" value="Vaccinia Virus protein VP39"/>
    <property type="match status" value="1"/>
</dbReference>
<sequence length="539" mass="59715">MSTPLLTGARAGRRSLSQYPRLGHTALAMAKFKMPSWLHSTTSMGDAKKHPRRSFAGFSPTKAKHEAMATQHTAMSKHSDMTVVKSNVSSAQSQLSPPPPPPPPSAVSPMRLLAIKIGLDADVLDEYISSNNLPEPGLDAKAPDEFPRLSAQMQTRRQELILAVRELLALLRGPRESIRLGAWGALDVAALQVINNYGIAQLVPLDSAIALTELQAKSDMNPVTLTRVLRFVMTNNIFHEPSPGFIAHTAASRVLAQDAALRDWVGFNTEEVFPASAHVLDALKRDARATSLTATGFNVAFGTVGSETIFETLGKDPQRARRMVGTMSSMTGSQGYETHYLVDNVDLSKENELEGTLVDIGGSHGLVCVELAQRWDKMKFVVQDLDKTVQSTPQPICDDPAVAQRIQMQVHDFFQEQPVKNADVYLFRWIIHNYSTPYAVKLLRNLIPALKPGARIIINEHCIRTAGAETPWDERLMRSMDMVMMVLLNAEEREENEFRALFEQADARFTFKGVTRTEGCRMSIVEAVWEPEKMQATKT</sequence>
<keyword evidence="1" id="KW-0489">Methyltransferase</keyword>
<reference evidence="6 7" key="1">
    <citation type="submission" date="2017-06" db="EMBL/GenBank/DDBJ databases">
        <title>Ant-infecting Ophiocordyceps genomes reveal a high diversity of potential behavioral manipulation genes and a possible major role for enterotoxins.</title>
        <authorList>
            <person name="De Bekker C."/>
            <person name="Evans H.C."/>
            <person name="Brachmann A."/>
            <person name="Hughes D.P."/>
        </authorList>
    </citation>
    <scope>NUCLEOTIDE SEQUENCE [LARGE SCALE GENOMIC DNA]</scope>
    <source>
        <strain evidence="6 7">Map64</strain>
    </source>
</reference>
<dbReference type="InterPro" id="IPR029063">
    <property type="entry name" value="SAM-dependent_MTases_sf"/>
</dbReference>